<accession>A0A2I2Z3P0</accession>
<dbReference type="Ensembl" id="ENSGGOT00000050782.1">
    <property type="protein sequence ID" value="ENSGGOP00000041706.1"/>
    <property type="gene ID" value="ENSGGOG00000042235.1"/>
</dbReference>
<organism evidence="2 3">
    <name type="scientific">Gorilla gorilla gorilla</name>
    <name type="common">Western lowland gorilla</name>
    <dbReference type="NCBI Taxonomy" id="9595"/>
    <lineage>
        <taxon>Eukaryota</taxon>
        <taxon>Metazoa</taxon>
        <taxon>Chordata</taxon>
        <taxon>Craniata</taxon>
        <taxon>Vertebrata</taxon>
        <taxon>Euteleostomi</taxon>
        <taxon>Mammalia</taxon>
        <taxon>Eutheria</taxon>
        <taxon>Euarchontoglires</taxon>
        <taxon>Primates</taxon>
        <taxon>Haplorrhini</taxon>
        <taxon>Catarrhini</taxon>
        <taxon>Hominidae</taxon>
        <taxon>Gorilla</taxon>
    </lineage>
</organism>
<dbReference type="InParanoid" id="A0A2I2Z3P0"/>
<protein>
    <submittedName>
        <fullName evidence="2">Uncharacterized protein</fullName>
    </submittedName>
</protein>
<evidence type="ECO:0000313" key="3">
    <source>
        <dbReference type="Proteomes" id="UP000001519"/>
    </source>
</evidence>
<dbReference type="PANTHER" id="PTHR37553:SF8">
    <property type="entry name" value="DUF4705 DOMAIN-CONTAINING PROTEIN"/>
    <property type="match status" value="1"/>
</dbReference>
<dbReference type="AntiFam" id="ANF00022">
    <property type="entry name" value="Long non-coding RNA"/>
</dbReference>
<reference evidence="2 3" key="2">
    <citation type="journal article" date="2012" name="Nature">
        <title>Insights into hominid evolution from the gorilla genome sequence.</title>
        <authorList>
            <person name="Scally A."/>
            <person name="Dutheil J.Y."/>
            <person name="Hillier L.W."/>
            <person name="Jordan G.E."/>
            <person name="Goodhead I."/>
            <person name="Herrero J."/>
            <person name="Hobolth A."/>
            <person name="Lappalainen T."/>
            <person name="Mailund T."/>
            <person name="Marques-Bonet T."/>
            <person name="McCarthy S."/>
            <person name="Montgomery S.H."/>
            <person name="Schwalie P.C."/>
            <person name="Tang Y.A."/>
            <person name="Ward M.C."/>
            <person name="Xue Y."/>
            <person name="Yngvadottir B."/>
            <person name="Alkan C."/>
            <person name="Andersen L.N."/>
            <person name="Ayub Q."/>
            <person name="Ball E.V."/>
            <person name="Beal K."/>
            <person name="Bradley B.J."/>
            <person name="Chen Y."/>
            <person name="Clee C.M."/>
            <person name="Fitzgerald S."/>
            <person name="Graves T.A."/>
            <person name="Gu Y."/>
            <person name="Heath P."/>
            <person name="Heger A."/>
            <person name="Karakoc E."/>
            <person name="Kolb-Kokocinski A."/>
            <person name="Laird G.K."/>
            <person name="Lunter G."/>
            <person name="Meader S."/>
            <person name="Mort M."/>
            <person name="Mullikin J.C."/>
            <person name="Munch K."/>
            <person name="O'Connor T.D."/>
            <person name="Phillips A.D."/>
            <person name="Prado-Martinez J."/>
            <person name="Rogers A.S."/>
            <person name="Sajjadian S."/>
            <person name="Schmidt D."/>
            <person name="Shaw K."/>
            <person name="Simpson J.T."/>
            <person name="Stenson P.D."/>
            <person name="Turner D.J."/>
            <person name="Vigilant L."/>
            <person name="Vilella A.J."/>
            <person name="Whitener W."/>
            <person name="Zhu B."/>
            <person name="Cooper D.N."/>
            <person name="de Jong P."/>
            <person name="Dermitzakis E.T."/>
            <person name="Eichler E.E."/>
            <person name="Flicek P."/>
            <person name="Goldman N."/>
            <person name="Mundy N.I."/>
            <person name="Ning Z."/>
            <person name="Odom D.T."/>
            <person name="Ponting C.P."/>
            <person name="Quail M.A."/>
            <person name="Ryder O.A."/>
            <person name="Searle S.M."/>
            <person name="Warren W.C."/>
            <person name="Wilson R.K."/>
            <person name="Schierup M.H."/>
            <person name="Rogers J."/>
            <person name="Tyler-Smith C."/>
            <person name="Durbin R."/>
        </authorList>
    </citation>
    <scope>NUCLEOTIDE SEQUENCE [LARGE SCALE GENOMIC DNA]</scope>
</reference>
<dbReference type="PANTHER" id="PTHR37553">
    <property type="entry name" value="DUF4705 DOMAIN-CONTAINING PROTEIN"/>
    <property type="match status" value="1"/>
</dbReference>
<dbReference type="Bgee" id="ENSGGOG00000042235">
    <property type="expression patterns" value="Expressed in testis and 6 other cell types or tissues"/>
</dbReference>
<keyword evidence="3" id="KW-1185">Reference proteome</keyword>
<dbReference type="Proteomes" id="UP000001519">
    <property type="component" value="Chromosome 7"/>
</dbReference>
<feature type="region of interest" description="Disordered" evidence="1">
    <location>
        <begin position="169"/>
        <end position="188"/>
    </location>
</feature>
<evidence type="ECO:0000256" key="1">
    <source>
        <dbReference type="SAM" id="MobiDB-lite"/>
    </source>
</evidence>
<name>A0A2I2Z3P0_GORGO</name>
<dbReference type="EMBL" id="CABD030049135">
    <property type="status" value="NOT_ANNOTATED_CDS"/>
    <property type="molecule type" value="Genomic_DNA"/>
</dbReference>
<reference evidence="2" key="4">
    <citation type="submission" date="2025-09" db="UniProtKB">
        <authorList>
            <consortium name="Ensembl"/>
        </authorList>
    </citation>
    <scope>IDENTIFICATION</scope>
</reference>
<dbReference type="GeneTree" id="ENSGT00910000146668"/>
<feature type="compositionally biased region" description="Pro residues" evidence="1">
    <location>
        <begin position="298"/>
        <end position="317"/>
    </location>
</feature>
<proteinExistence type="predicted"/>
<feature type="region of interest" description="Disordered" evidence="1">
    <location>
        <begin position="273"/>
        <end position="348"/>
    </location>
</feature>
<sequence length="348" mass="36371">MCLNLLAQLLPPGSLSRPRTFSSQPLQTKLMTHNGLFRPIPYLTAVSADEPTASQQPPQAQLHRYNGLFRPSSCLPAFTPGPELSQVDLTRPSSCFFAASPGPALPLSGLCRPRLSSSRPVQGQLLPPGGLCRPKSYSSRPPQAQLRPLGGLSGCKSSSSQPLQAQLLLPPSGLFRPSPAHASRRPSQAPLWTFGGLCRPRQGPASCLPKTCTGPASASQRTLHTQLALASLQPPESKAPASRPLRQAQLPPASGLFRPMGLIPHNSLSRPSFSLPAAEAGPPQIGLSRPTCSLPASSPGPGPRAPPPWWEVPPPPKCVGLRGPGLSGHVAPGRRPGSTIPVPAAGCS</sequence>
<dbReference type="OMA" id="PPPWWEV"/>
<reference evidence="3" key="1">
    <citation type="submission" date="2011-05" db="EMBL/GenBank/DDBJ databases">
        <title>Insights into the evolution of the great apes provided by the gorilla genome.</title>
        <authorList>
            <person name="Scally A."/>
        </authorList>
    </citation>
    <scope>NUCLEOTIDE SEQUENCE [LARGE SCALE GENOMIC DNA]</scope>
</reference>
<evidence type="ECO:0000313" key="2">
    <source>
        <dbReference type="Ensembl" id="ENSGGOP00000041706.1"/>
    </source>
</evidence>
<feature type="region of interest" description="Disordered" evidence="1">
    <location>
        <begin position="118"/>
        <end position="158"/>
    </location>
</feature>
<dbReference type="AlphaFoldDB" id="A0A2I2Z3P0"/>
<reference evidence="2" key="3">
    <citation type="submission" date="2025-08" db="UniProtKB">
        <authorList>
            <consortium name="Ensembl"/>
        </authorList>
    </citation>
    <scope>IDENTIFICATION</scope>
</reference>
<dbReference type="EMBL" id="CABD030049136">
    <property type="status" value="NOT_ANNOTATED_CDS"/>
    <property type="molecule type" value="Genomic_DNA"/>
</dbReference>